<evidence type="ECO:0000259" key="6">
    <source>
        <dbReference type="SMART" id="SM00829"/>
    </source>
</evidence>
<evidence type="ECO:0000256" key="1">
    <source>
        <dbReference type="ARBA" id="ARBA00001947"/>
    </source>
</evidence>
<gene>
    <name evidence="7" type="ORF">B0I36DRAFT_350627</name>
</gene>
<dbReference type="CDD" id="cd05283">
    <property type="entry name" value="CAD1"/>
    <property type="match status" value="1"/>
</dbReference>
<dbReference type="AlphaFoldDB" id="A0A9P8Y3G5"/>
<reference evidence="7" key="1">
    <citation type="journal article" date="2021" name="Nat. Commun.">
        <title>Genetic determinants of endophytism in the Arabidopsis root mycobiome.</title>
        <authorList>
            <person name="Mesny F."/>
            <person name="Miyauchi S."/>
            <person name="Thiergart T."/>
            <person name="Pickel B."/>
            <person name="Atanasova L."/>
            <person name="Karlsson M."/>
            <person name="Huettel B."/>
            <person name="Barry K.W."/>
            <person name="Haridas S."/>
            <person name="Chen C."/>
            <person name="Bauer D."/>
            <person name="Andreopoulos W."/>
            <person name="Pangilinan J."/>
            <person name="LaButti K."/>
            <person name="Riley R."/>
            <person name="Lipzen A."/>
            <person name="Clum A."/>
            <person name="Drula E."/>
            <person name="Henrissat B."/>
            <person name="Kohler A."/>
            <person name="Grigoriev I.V."/>
            <person name="Martin F.M."/>
            <person name="Hacquard S."/>
        </authorList>
    </citation>
    <scope>NUCLEOTIDE SEQUENCE</scope>
    <source>
        <strain evidence="7">MPI-CAGE-CH-0230</strain>
    </source>
</reference>
<keyword evidence="3 5" id="KW-0862">Zinc</keyword>
<comment type="similarity">
    <text evidence="5">Belongs to the zinc-containing alcohol dehydrogenase family.</text>
</comment>
<dbReference type="Gene3D" id="3.40.50.720">
    <property type="entry name" value="NAD(P)-binding Rossmann-like Domain"/>
    <property type="match status" value="1"/>
</dbReference>
<dbReference type="EMBL" id="JAGTJQ010000006">
    <property type="protein sequence ID" value="KAH7029819.1"/>
    <property type="molecule type" value="Genomic_DNA"/>
</dbReference>
<evidence type="ECO:0000256" key="5">
    <source>
        <dbReference type="RuleBase" id="RU361277"/>
    </source>
</evidence>
<dbReference type="GeneID" id="70186476"/>
<evidence type="ECO:0000313" key="8">
    <source>
        <dbReference type="Proteomes" id="UP000756346"/>
    </source>
</evidence>
<dbReference type="InterPro" id="IPR029752">
    <property type="entry name" value="D-isomer_DH_CS1"/>
</dbReference>
<evidence type="ECO:0000256" key="2">
    <source>
        <dbReference type="ARBA" id="ARBA00022723"/>
    </source>
</evidence>
<dbReference type="RefSeq" id="XP_046012107.1">
    <property type="nucleotide sequence ID" value="XM_046156930.1"/>
</dbReference>
<protein>
    <recommendedName>
        <fullName evidence="6">Enoyl reductase (ER) domain-containing protein</fullName>
    </recommendedName>
</protein>
<dbReference type="Pfam" id="PF00107">
    <property type="entry name" value="ADH_zinc_N"/>
    <property type="match status" value="1"/>
</dbReference>
<feature type="domain" description="Enoyl reductase (ER)" evidence="6">
    <location>
        <begin position="22"/>
        <end position="379"/>
    </location>
</feature>
<dbReference type="PROSITE" id="PS00065">
    <property type="entry name" value="D_2_HYDROXYACID_DH_1"/>
    <property type="match status" value="1"/>
</dbReference>
<comment type="cofactor">
    <cofactor evidence="1 5">
        <name>Zn(2+)</name>
        <dbReference type="ChEBI" id="CHEBI:29105"/>
    </cofactor>
</comment>
<dbReference type="Proteomes" id="UP000756346">
    <property type="component" value="Unassembled WGS sequence"/>
</dbReference>
<keyword evidence="4" id="KW-0560">Oxidoreductase</keyword>
<dbReference type="OrthoDB" id="1879366at2759"/>
<accession>A0A9P8Y3G5</accession>
<dbReference type="InterPro" id="IPR013154">
    <property type="entry name" value="ADH-like_N"/>
</dbReference>
<proteinExistence type="inferred from homology"/>
<name>A0A9P8Y3G5_9PEZI</name>
<keyword evidence="2 5" id="KW-0479">Metal-binding</keyword>
<sequence>MSNDTLDTFHGWLGHSAAAADGQMQWGPFTPRAFQDDDVDIAVTHCAVCHTDHGMLTGVWGPVEYPLCVGHEIVGRIVRVGPKAKDRFAIGDRVGFGAQCDACLNRPFPYWNTAASAAPAAGDGHQGGCVPCSTGQEQYCPEIVPTYGVRRNYDGTLARGGYATHFRAKSHFTFPLPPELPSAHAAPMLCGGITTYSPLVRFGCGPGKAVGVVGLGGLGHFAVLWAKALGADRILGFSRSVGKKDDAMALGCDEYLATLEDGYADAIKEREASLDIILCTASSVGEELESYITLLKPGGTFVLLGNADGGKLQVPTLPMLMKKINVAGSLIGSPAEIRDMFKLAVEKGVKPWVQERDMQDANEALKDIAAGNARYRLCLVNKDA</sequence>
<evidence type="ECO:0000256" key="4">
    <source>
        <dbReference type="ARBA" id="ARBA00023002"/>
    </source>
</evidence>
<evidence type="ECO:0000313" key="7">
    <source>
        <dbReference type="EMBL" id="KAH7029819.1"/>
    </source>
</evidence>
<dbReference type="InterPro" id="IPR013149">
    <property type="entry name" value="ADH-like_C"/>
</dbReference>
<dbReference type="GO" id="GO:0008270">
    <property type="term" value="F:zinc ion binding"/>
    <property type="evidence" value="ECO:0007669"/>
    <property type="project" value="InterPro"/>
</dbReference>
<dbReference type="GO" id="GO:0016616">
    <property type="term" value="F:oxidoreductase activity, acting on the CH-OH group of donors, NAD or NADP as acceptor"/>
    <property type="evidence" value="ECO:0007669"/>
    <property type="project" value="InterPro"/>
</dbReference>
<dbReference type="SUPFAM" id="SSF50129">
    <property type="entry name" value="GroES-like"/>
    <property type="match status" value="1"/>
</dbReference>
<dbReference type="InterPro" id="IPR002328">
    <property type="entry name" value="ADH_Zn_CS"/>
</dbReference>
<dbReference type="PROSITE" id="PS00059">
    <property type="entry name" value="ADH_ZINC"/>
    <property type="match status" value="1"/>
</dbReference>
<organism evidence="7 8">
    <name type="scientific">Microdochium trichocladiopsis</name>
    <dbReference type="NCBI Taxonomy" id="1682393"/>
    <lineage>
        <taxon>Eukaryota</taxon>
        <taxon>Fungi</taxon>
        <taxon>Dikarya</taxon>
        <taxon>Ascomycota</taxon>
        <taxon>Pezizomycotina</taxon>
        <taxon>Sordariomycetes</taxon>
        <taxon>Xylariomycetidae</taxon>
        <taxon>Xylariales</taxon>
        <taxon>Microdochiaceae</taxon>
        <taxon>Microdochium</taxon>
    </lineage>
</organism>
<dbReference type="InterPro" id="IPR020843">
    <property type="entry name" value="ER"/>
</dbReference>
<dbReference type="Gene3D" id="3.90.180.10">
    <property type="entry name" value="Medium-chain alcohol dehydrogenases, catalytic domain"/>
    <property type="match status" value="1"/>
</dbReference>
<dbReference type="InterPro" id="IPR047109">
    <property type="entry name" value="CAD-like"/>
</dbReference>
<dbReference type="SUPFAM" id="SSF51735">
    <property type="entry name" value="NAD(P)-binding Rossmann-fold domains"/>
    <property type="match status" value="1"/>
</dbReference>
<dbReference type="SMART" id="SM00829">
    <property type="entry name" value="PKS_ER"/>
    <property type="match status" value="1"/>
</dbReference>
<keyword evidence="8" id="KW-1185">Reference proteome</keyword>
<evidence type="ECO:0000256" key="3">
    <source>
        <dbReference type="ARBA" id="ARBA00022833"/>
    </source>
</evidence>
<dbReference type="InterPro" id="IPR036291">
    <property type="entry name" value="NAD(P)-bd_dom_sf"/>
</dbReference>
<dbReference type="FunFam" id="3.40.50.720:FF:000022">
    <property type="entry name" value="Cinnamyl alcohol dehydrogenase"/>
    <property type="match status" value="1"/>
</dbReference>
<dbReference type="PANTHER" id="PTHR42683">
    <property type="entry name" value="ALDEHYDE REDUCTASE"/>
    <property type="match status" value="1"/>
</dbReference>
<dbReference type="InterPro" id="IPR011032">
    <property type="entry name" value="GroES-like_sf"/>
</dbReference>
<dbReference type="Pfam" id="PF08240">
    <property type="entry name" value="ADH_N"/>
    <property type="match status" value="1"/>
</dbReference>
<comment type="caution">
    <text evidence="7">The sequence shown here is derived from an EMBL/GenBank/DDBJ whole genome shotgun (WGS) entry which is preliminary data.</text>
</comment>